<sequence length="51" mass="5391">MAANIDAIDARSSTTQWAGRAVTKPPISVLTEVIASLNRKVSGTTDRPSVH</sequence>
<dbReference type="EMBL" id="SLWM01000005">
    <property type="protein sequence ID" value="TCO23999.1"/>
    <property type="molecule type" value="Genomic_DNA"/>
</dbReference>
<dbReference type="Proteomes" id="UP000295818">
    <property type="component" value="Unassembled WGS sequence"/>
</dbReference>
<evidence type="ECO:0000313" key="1">
    <source>
        <dbReference type="EMBL" id="TCO23999.1"/>
    </source>
</evidence>
<protein>
    <submittedName>
        <fullName evidence="1">Uncharacterized protein</fullName>
    </submittedName>
</protein>
<organism evidence="1 2">
    <name type="scientific">Kribbella orskensis</name>
    <dbReference type="NCBI Taxonomy" id="2512216"/>
    <lineage>
        <taxon>Bacteria</taxon>
        <taxon>Bacillati</taxon>
        <taxon>Actinomycetota</taxon>
        <taxon>Actinomycetes</taxon>
        <taxon>Propionibacteriales</taxon>
        <taxon>Kribbellaceae</taxon>
        <taxon>Kribbella</taxon>
    </lineage>
</organism>
<accession>A0ABY2BMR0</accession>
<comment type="caution">
    <text evidence="1">The sequence shown here is derived from an EMBL/GenBank/DDBJ whole genome shotgun (WGS) entry which is preliminary data.</text>
</comment>
<name>A0ABY2BMR0_9ACTN</name>
<keyword evidence="2" id="KW-1185">Reference proteome</keyword>
<evidence type="ECO:0000313" key="2">
    <source>
        <dbReference type="Proteomes" id="UP000295818"/>
    </source>
</evidence>
<gene>
    <name evidence="1" type="ORF">EV644_10529</name>
</gene>
<proteinExistence type="predicted"/>
<reference evidence="1 2" key="1">
    <citation type="journal article" date="2015" name="Stand. Genomic Sci.">
        <title>Genomic Encyclopedia of Bacterial and Archaeal Type Strains, Phase III: the genomes of soil and plant-associated and newly described type strains.</title>
        <authorList>
            <person name="Whitman W.B."/>
            <person name="Woyke T."/>
            <person name="Klenk H.P."/>
            <person name="Zhou Y."/>
            <person name="Lilburn T.G."/>
            <person name="Beck B.J."/>
            <person name="De Vos P."/>
            <person name="Vandamme P."/>
            <person name="Eisen J.A."/>
            <person name="Garrity G."/>
            <person name="Hugenholtz P."/>
            <person name="Kyrpides N.C."/>
        </authorList>
    </citation>
    <scope>NUCLEOTIDE SEQUENCE [LARGE SCALE GENOMIC DNA]</scope>
    <source>
        <strain evidence="1 2">VKM Ac-2538</strain>
    </source>
</reference>